<dbReference type="InterPro" id="IPR036388">
    <property type="entry name" value="WH-like_DNA-bd_sf"/>
</dbReference>
<organism evidence="5 6">
    <name type="scientific">Haloglomus irregulare</name>
    <dbReference type="NCBI Taxonomy" id="2234134"/>
    <lineage>
        <taxon>Archaea</taxon>
        <taxon>Methanobacteriati</taxon>
        <taxon>Methanobacteriota</taxon>
        <taxon>Stenosarchaea group</taxon>
        <taxon>Halobacteria</taxon>
        <taxon>Halobacteriales</taxon>
        <taxon>Natronomonadaceae</taxon>
        <taxon>Haloglomus</taxon>
    </lineage>
</organism>
<dbReference type="InterPro" id="IPR007050">
    <property type="entry name" value="HTH_bacterioopsin"/>
</dbReference>
<feature type="domain" description="HVO-0513-like N-terminal" evidence="4">
    <location>
        <begin position="16"/>
        <end position="150"/>
    </location>
</feature>
<evidence type="ECO:0000259" key="3">
    <source>
        <dbReference type="Pfam" id="PF04967"/>
    </source>
</evidence>
<keyword evidence="1" id="KW-0805">Transcription regulation</keyword>
<evidence type="ECO:0000313" key="6">
    <source>
        <dbReference type="Proteomes" id="UP000319894"/>
    </source>
</evidence>
<reference evidence="5 6" key="1">
    <citation type="submission" date="2018-06" db="EMBL/GenBank/DDBJ databases">
        <title>Natronomonas sp. F16-60 a new haloarchaeon isolated from a solar saltern of Isla Cristina, Huelva, Spain.</title>
        <authorList>
            <person name="Duran-Viseras A."/>
            <person name="Sanchez-Porro C."/>
            <person name="Ventosa A."/>
        </authorList>
    </citation>
    <scope>NUCLEOTIDE SEQUENCE [LARGE SCALE GENOMIC DNA]</scope>
    <source>
        <strain evidence="5 6">F16-60</strain>
    </source>
</reference>
<dbReference type="Pfam" id="PF24278">
    <property type="entry name" value="HVO_0513_N"/>
    <property type="match status" value="1"/>
</dbReference>
<keyword evidence="5" id="KW-0238">DNA-binding</keyword>
<gene>
    <name evidence="5" type="ORF">DP107_15275</name>
</gene>
<comment type="caution">
    <text evidence="5">The sequence shown here is derived from an EMBL/GenBank/DDBJ whole genome shotgun (WGS) entry which is preliminary data.</text>
</comment>
<accession>A0A554MWL1</accession>
<dbReference type="InterPro" id="IPR056493">
    <property type="entry name" value="HVO_0513_N"/>
</dbReference>
<evidence type="ECO:0000313" key="5">
    <source>
        <dbReference type="EMBL" id="TSD09503.1"/>
    </source>
</evidence>
<dbReference type="OrthoDB" id="194393at2157"/>
<dbReference type="GO" id="GO:0003677">
    <property type="term" value="F:DNA binding"/>
    <property type="evidence" value="ECO:0007669"/>
    <property type="project" value="UniProtKB-KW"/>
</dbReference>
<dbReference type="Gene3D" id="1.10.10.10">
    <property type="entry name" value="Winged helix-like DNA-binding domain superfamily/Winged helix DNA-binding domain"/>
    <property type="match status" value="1"/>
</dbReference>
<dbReference type="RefSeq" id="WP_144263012.1">
    <property type="nucleotide sequence ID" value="NZ_QMDX01000012.1"/>
</dbReference>
<dbReference type="AlphaFoldDB" id="A0A554MWL1"/>
<dbReference type="PANTHER" id="PTHR34236:SF1">
    <property type="entry name" value="DIMETHYL SULFOXIDE REDUCTASE TRANSCRIPTIONAL ACTIVATOR"/>
    <property type="match status" value="1"/>
</dbReference>
<name>A0A554MWL1_9EURY</name>
<dbReference type="Proteomes" id="UP000319894">
    <property type="component" value="Unassembled WGS sequence"/>
</dbReference>
<keyword evidence="2" id="KW-0804">Transcription</keyword>
<dbReference type="PANTHER" id="PTHR34236">
    <property type="entry name" value="DIMETHYL SULFOXIDE REDUCTASE TRANSCRIPTIONAL ACTIVATOR"/>
    <property type="match status" value="1"/>
</dbReference>
<dbReference type="Pfam" id="PF04967">
    <property type="entry name" value="HTH_10"/>
    <property type="match status" value="1"/>
</dbReference>
<dbReference type="EMBL" id="QMDX01000012">
    <property type="protein sequence ID" value="TSD09503.1"/>
    <property type="molecule type" value="Genomic_DNA"/>
</dbReference>
<feature type="domain" description="HTH bat-type" evidence="3">
    <location>
        <begin position="161"/>
        <end position="212"/>
    </location>
</feature>
<evidence type="ECO:0000259" key="4">
    <source>
        <dbReference type="Pfam" id="PF24278"/>
    </source>
</evidence>
<keyword evidence="6" id="KW-1185">Reference proteome</keyword>
<protein>
    <submittedName>
        <fullName evidence="5">DNA-binding protein</fullName>
    </submittedName>
</protein>
<evidence type="ECO:0000256" key="2">
    <source>
        <dbReference type="ARBA" id="ARBA00023163"/>
    </source>
</evidence>
<dbReference type="InParanoid" id="A0A554MWL1"/>
<evidence type="ECO:0000256" key="1">
    <source>
        <dbReference type="ARBA" id="ARBA00023015"/>
    </source>
</evidence>
<sequence length="218" mass="24170">MRYFDFTLTPEGGTIHPVDEVIASVPDVTREALMHVNALGDGTGVMLYRLHGDPEDLSPALEGSEEVLAYDIMNVRGERFHCYVHVPPGEPAGSLMALAQRYALMIDTPLEFTDRGALRTRLVGTHEMLRQALDRVPDTIQVTVEQVGEYTPERGDMLSTLTDRQLEVFRTAVDLGYYEIPRCATHEDIADDLGCAPSTVDEHLRKAESRVLSTLVTG</sequence>
<proteinExistence type="predicted"/>